<name>A0A392Q2Y5_9FABA</name>
<protein>
    <submittedName>
        <fullName evidence="1">Uncharacterized protein</fullName>
    </submittedName>
</protein>
<reference evidence="1 2" key="1">
    <citation type="journal article" date="2018" name="Front. Plant Sci.">
        <title>Red Clover (Trifolium pratense) and Zigzag Clover (T. medium) - A Picture of Genomic Similarities and Differences.</title>
        <authorList>
            <person name="Dluhosova J."/>
            <person name="Istvanek J."/>
            <person name="Nedelnik J."/>
            <person name="Repkova J."/>
        </authorList>
    </citation>
    <scope>NUCLEOTIDE SEQUENCE [LARGE SCALE GENOMIC DNA]</scope>
    <source>
        <strain evidence="2">cv. 10/8</strain>
        <tissue evidence="1">Leaf</tissue>
    </source>
</reference>
<dbReference type="Proteomes" id="UP000265520">
    <property type="component" value="Unassembled WGS sequence"/>
</dbReference>
<organism evidence="1 2">
    <name type="scientific">Trifolium medium</name>
    <dbReference type="NCBI Taxonomy" id="97028"/>
    <lineage>
        <taxon>Eukaryota</taxon>
        <taxon>Viridiplantae</taxon>
        <taxon>Streptophyta</taxon>
        <taxon>Embryophyta</taxon>
        <taxon>Tracheophyta</taxon>
        <taxon>Spermatophyta</taxon>
        <taxon>Magnoliopsida</taxon>
        <taxon>eudicotyledons</taxon>
        <taxon>Gunneridae</taxon>
        <taxon>Pentapetalae</taxon>
        <taxon>rosids</taxon>
        <taxon>fabids</taxon>
        <taxon>Fabales</taxon>
        <taxon>Fabaceae</taxon>
        <taxon>Papilionoideae</taxon>
        <taxon>50 kb inversion clade</taxon>
        <taxon>NPAAA clade</taxon>
        <taxon>Hologalegina</taxon>
        <taxon>IRL clade</taxon>
        <taxon>Trifolieae</taxon>
        <taxon>Trifolium</taxon>
    </lineage>
</organism>
<proteinExistence type="predicted"/>
<accession>A0A392Q2Y5</accession>
<evidence type="ECO:0000313" key="1">
    <source>
        <dbReference type="EMBL" id="MCI18090.1"/>
    </source>
</evidence>
<evidence type="ECO:0000313" key="2">
    <source>
        <dbReference type="Proteomes" id="UP000265520"/>
    </source>
</evidence>
<dbReference type="AlphaFoldDB" id="A0A392Q2Y5"/>
<comment type="caution">
    <text evidence="1">The sequence shown here is derived from an EMBL/GenBank/DDBJ whole genome shotgun (WGS) entry which is preliminary data.</text>
</comment>
<keyword evidence="2" id="KW-1185">Reference proteome</keyword>
<dbReference type="EMBL" id="LXQA010108465">
    <property type="protein sequence ID" value="MCI18090.1"/>
    <property type="molecule type" value="Genomic_DNA"/>
</dbReference>
<sequence length="82" mass="9358">MGNTVPILSGKHGIYDEKSGTIGDKDDAGNQALREELASVERRAEEERAAHNATKLSRLLWEEKWNWSIEQLSHLQPLRGYR</sequence>